<organism evidence="3 4">
    <name type="scientific">Cohnella faecalis</name>
    <dbReference type="NCBI Taxonomy" id="2315694"/>
    <lineage>
        <taxon>Bacteria</taxon>
        <taxon>Bacillati</taxon>
        <taxon>Bacillota</taxon>
        <taxon>Bacilli</taxon>
        <taxon>Bacillales</taxon>
        <taxon>Paenibacillaceae</taxon>
        <taxon>Cohnella</taxon>
    </lineage>
</organism>
<dbReference type="AlphaFoldDB" id="A0A398CHI4"/>
<dbReference type="EMBL" id="QXJM01000039">
    <property type="protein sequence ID" value="RIE02676.1"/>
    <property type="molecule type" value="Genomic_DNA"/>
</dbReference>
<dbReference type="Pfam" id="PF22570">
    <property type="entry name" value="LiaF-TM"/>
    <property type="match status" value="1"/>
</dbReference>
<reference evidence="3 4" key="1">
    <citation type="submission" date="2018-09" db="EMBL/GenBank/DDBJ databases">
        <title>Cohnella cavernae sp. nov., isolated from a karst cave.</title>
        <authorList>
            <person name="Zhu H."/>
        </authorList>
    </citation>
    <scope>NUCLEOTIDE SEQUENCE [LARGE SCALE GENOMIC DNA]</scope>
    <source>
        <strain evidence="3 4">K2E09-144</strain>
    </source>
</reference>
<accession>A0A398CHI4</accession>
<dbReference type="RefSeq" id="WP_119150714.1">
    <property type="nucleotide sequence ID" value="NZ_JBHSOV010000035.1"/>
</dbReference>
<protein>
    <recommendedName>
        <fullName evidence="2">LiaF transmembrane domain-containing protein</fullName>
    </recommendedName>
</protein>
<evidence type="ECO:0000313" key="4">
    <source>
        <dbReference type="Proteomes" id="UP000266340"/>
    </source>
</evidence>
<keyword evidence="4" id="KW-1185">Reference proteome</keyword>
<feature type="transmembrane region" description="Helical" evidence="1">
    <location>
        <begin position="56"/>
        <end position="89"/>
    </location>
</feature>
<evidence type="ECO:0000256" key="1">
    <source>
        <dbReference type="SAM" id="Phobius"/>
    </source>
</evidence>
<proteinExistence type="predicted"/>
<dbReference type="InterPro" id="IPR054331">
    <property type="entry name" value="LiaF_TM"/>
</dbReference>
<dbReference type="Proteomes" id="UP000266340">
    <property type="component" value="Unassembled WGS sequence"/>
</dbReference>
<comment type="caution">
    <text evidence="3">The sequence shown here is derived from an EMBL/GenBank/DDBJ whole genome shotgun (WGS) entry which is preliminary data.</text>
</comment>
<keyword evidence="1" id="KW-0812">Transmembrane</keyword>
<keyword evidence="1" id="KW-1133">Transmembrane helix</keyword>
<keyword evidence="1" id="KW-0472">Membrane</keyword>
<feature type="domain" description="LiaF transmembrane" evidence="2">
    <location>
        <begin position="8"/>
        <end position="93"/>
    </location>
</feature>
<evidence type="ECO:0000259" key="2">
    <source>
        <dbReference type="Pfam" id="PF22570"/>
    </source>
</evidence>
<sequence>MRKGNGLALLLIVFGLLLILGKLGIFGFLMGLLIPVLVIGLGVVAWSNGSRLLGGILGLIGAIMLLGKLSFLFVWVAAIALIIFGVSMLGKKSSL</sequence>
<name>A0A398CHI4_9BACL</name>
<evidence type="ECO:0000313" key="3">
    <source>
        <dbReference type="EMBL" id="RIE02676.1"/>
    </source>
</evidence>
<gene>
    <name evidence="3" type="ORF">D3H35_18625</name>
</gene>